<organism evidence="1 2">
    <name type="scientific">Striga asiatica</name>
    <name type="common">Asiatic witchweed</name>
    <name type="synonym">Buchnera asiatica</name>
    <dbReference type="NCBI Taxonomy" id="4170"/>
    <lineage>
        <taxon>Eukaryota</taxon>
        <taxon>Viridiplantae</taxon>
        <taxon>Streptophyta</taxon>
        <taxon>Embryophyta</taxon>
        <taxon>Tracheophyta</taxon>
        <taxon>Spermatophyta</taxon>
        <taxon>Magnoliopsida</taxon>
        <taxon>eudicotyledons</taxon>
        <taxon>Gunneridae</taxon>
        <taxon>Pentapetalae</taxon>
        <taxon>asterids</taxon>
        <taxon>lamiids</taxon>
        <taxon>Lamiales</taxon>
        <taxon>Orobanchaceae</taxon>
        <taxon>Buchnereae</taxon>
        <taxon>Striga</taxon>
    </lineage>
</organism>
<dbReference type="AlphaFoldDB" id="A0A5A7QC64"/>
<comment type="caution">
    <text evidence="1">The sequence shown here is derived from an EMBL/GenBank/DDBJ whole genome shotgun (WGS) entry which is preliminary data.</text>
</comment>
<evidence type="ECO:0000313" key="1">
    <source>
        <dbReference type="EMBL" id="GER42839.1"/>
    </source>
</evidence>
<evidence type="ECO:0000313" key="2">
    <source>
        <dbReference type="Proteomes" id="UP000325081"/>
    </source>
</evidence>
<reference evidence="2" key="1">
    <citation type="journal article" date="2019" name="Curr. Biol.">
        <title>Genome Sequence of Striga asiatica Provides Insight into the Evolution of Plant Parasitism.</title>
        <authorList>
            <person name="Yoshida S."/>
            <person name="Kim S."/>
            <person name="Wafula E.K."/>
            <person name="Tanskanen J."/>
            <person name="Kim Y.M."/>
            <person name="Honaas L."/>
            <person name="Yang Z."/>
            <person name="Spallek T."/>
            <person name="Conn C.E."/>
            <person name="Ichihashi Y."/>
            <person name="Cheong K."/>
            <person name="Cui S."/>
            <person name="Der J.P."/>
            <person name="Gundlach H."/>
            <person name="Jiao Y."/>
            <person name="Hori C."/>
            <person name="Ishida J.K."/>
            <person name="Kasahara H."/>
            <person name="Kiba T."/>
            <person name="Kim M.S."/>
            <person name="Koo N."/>
            <person name="Laohavisit A."/>
            <person name="Lee Y.H."/>
            <person name="Lumba S."/>
            <person name="McCourt P."/>
            <person name="Mortimer J.C."/>
            <person name="Mutuku J.M."/>
            <person name="Nomura T."/>
            <person name="Sasaki-Sekimoto Y."/>
            <person name="Seto Y."/>
            <person name="Wang Y."/>
            <person name="Wakatake T."/>
            <person name="Sakakibara H."/>
            <person name="Demura T."/>
            <person name="Yamaguchi S."/>
            <person name="Yoneyama K."/>
            <person name="Manabe R.I."/>
            <person name="Nelson D.C."/>
            <person name="Schulman A.H."/>
            <person name="Timko M.P."/>
            <person name="dePamphilis C.W."/>
            <person name="Choi D."/>
            <person name="Shirasu K."/>
        </authorList>
    </citation>
    <scope>NUCLEOTIDE SEQUENCE [LARGE SCALE GENOMIC DNA]</scope>
    <source>
        <strain evidence="2">cv. UVA1</strain>
    </source>
</reference>
<keyword evidence="2" id="KW-1185">Reference proteome</keyword>
<dbReference type="Proteomes" id="UP000325081">
    <property type="component" value="Unassembled WGS sequence"/>
</dbReference>
<proteinExistence type="predicted"/>
<name>A0A5A7QC64_STRAF</name>
<accession>A0A5A7QC64</accession>
<gene>
    <name evidence="1" type="ORF">STAS_19660</name>
</gene>
<protein>
    <submittedName>
        <fullName evidence="1">Uncharacterized protein</fullName>
    </submittedName>
</protein>
<sequence length="146" mass="15977">MAQKEVVNDMEKGPARQLRGMRGTRLTRPRWRMCLRRYAAATSAGARWTAVGGAHGCGAGLAGRHGARALQAGKAHAARLIGASRMRALLLRGTRPRQYSIGKAWGYYKYSICLGAFGSRSLTTLNHRTPNFTNTGENFINNLNNC</sequence>
<dbReference type="EMBL" id="BKCP01006460">
    <property type="protein sequence ID" value="GER42839.1"/>
    <property type="molecule type" value="Genomic_DNA"/>
</dbReference>